<sequence>MDILHDVFAQYNDFIDKTNTANIESGISFHCLTMGGLFGVVHRIYDVLHNEGPGALLSELTSMVFGSNSVDKSDTCMQRIIKADIKKVLSTSAASAISSLSIFHIFSPVELVRSLTYQFSVEFLKMLALKNTLFSYGRRLTPPEAFVTGSIAGFLTSFLFSKSKREWLRGALRGGFKEIFAEFITRVVAYLMIEGISHVIRQQVPAVDSLNLKIIRN</sequence>
<keyword evidence="2" id="KW-1185">Reference proteome</keyword>
<dbReference type="InParanoid" id="A0A644F938"/>
<reference evidence="1 2" key="1">
    <citation type="journal article" date="2007" name="Science">
        <title>Genomic minimalism in the early diverging intestinal parasite Giardia lamblia.</title>
        <authorList>
            <person name="Morrison H.G."/>
            <person name="McArthur A.G."/>
            <person name="Gillin F.D."/>
            <person name="Aley S.B."/>
            <person name="Adam R.D."/>
            <person name="Olsen G.J."/>
            <person name="Best A.A."/>
            <person name="Cande W.Z."/>
            <person name="Chen F."/>
            <person name="Cipriano M.J."/>
            <person name="Davids B.J."/>
            <person name="Dawson S.C."/>
            <person name="Elmendorf H.G."/>
            <person name="Hehl A.B."/>
            <person name="Holder M.E."/>
            <person name="Huse S.M."/>
            <person name="Kim U.U."/>
            <person name="Lasek-Nesselquist E."/>
            <person name="Manning G."/>
            <person name="Nigam A."/>
            <person name="Nixon J.E."/>
            <person name="Palm D."/>
            <person name="Passamaneck N.E."/>
            <person name="Prabhu A."/>
            <person name="Reich C.I."/>
            <person name="Reiner D.S."/>
            <person name="Samuelson J."/>
            <person name="Svard S.G."/>
            <person name="Sogin M.L."/>
        </authorList>
    </citation>
    <scope>NUCLEOTIDE SEQUENCE [LARGE SCALE GENOMIC DNA]</scope>
    <source>
        <strain evidence="1 2">WB C6</strain>
    </source>
</reference>
<gene>
    <name evidence="1" type="ORF">GL50803_0017286</name>
</gene>
<accession>A0A644F938</accession>
<dbReference type="Proteomes" id="UP000001548">
    <property type="component" value="Unassembled WGS sequence"/>
</dbReference>
<protein>
    <submittedName>
        <fullName evidence="1">Uncharacterized protein</fullName>
    </submittedName>
</protein>
<evidence type="ECO:0000313" key="2">
    <source>
        <dbReference type="Proteomes" id="UP000001548"/>
    </source>
</evidence>
<name>A0A644F938_GIAIC</name>
<organism evidence="1 2">
    <name type="scientific">Giardia intestinalis (strain ATCC 50803 / WB clone C6)</name>
    <name type="common">Giardia lamblia</name>
    <dbReference type="NCBI Taxonomy" id="184922"/>
    <lineage>
        <taxon>Eukaryota</taxon>
        <taxon>Metamonada</taxon>
        <taxon>Diplomonadida</taxon>
        <taxon>Hexamitidae</taxon>
        <taxon>Giardiinae</taxon>
        <taxon>Giardia</taxon>
    </lineage>
</organism>
<dbReference type="AlphaFoldDB" id="A0A644F938"/>
<dbReference type="EMBL" id="AACB03000001">
    <property type="protein sequence ID" value="KAE8305154.1"/>
    <property type="molecule type" value="Genomic_DNA"/>
</dbReference>
<evidence type="ECO:0000313" key="1">
    <source>
        <dbReference type="EMBL" id="KAE8305154.1"/>
    </source>
</evidence>
<comment type="caution">
    <text evidence="1">The sequence shown here is derived from an EMBL/GenBank/DDBJ whole genome shotgun (WGS) entry which is preliminary data.</text>
</comment>
<proteinExistence type="predicted"/>